<dbReference type="NCBIfam" id="NF045477">
    <property type="entry name" value="LPO_1073_dom"/>
    <property type="match status" value="1"/>
</dbReference>
<feature type="compositionally biased region" description="Polar residues" evidence="1">
    <location>
        <begin position="396"/>
        <end position="414"/>
    </location>
</feature>
<dbReference type="PROSITE" id="PS00018">
    <property type="entry name" value="EF_HAND_1"/>
    <property type="match status" value="1"/>
</dbReference>
<dbReference type="AlphaFoldDB" id="A0A2S0M4P5"/>
<evidence type="ECO:0000256" key="2">
    <source>
        <dbReference type="SAM" id="Phobius"/>
    </source>
</evidence>
<accession>A0A2S0M4P5</accession>
<keyword evidence="2" id="KW-1133">Transmembrane helix</keyword>
<feature type="region of interest" description="Disordered" evidence="1">
    <location>
        <begin position="163"/>
        <end position="235"/>
    </location>
</feature>
<feature type="compositionally biased region" description="Basic and acidic residues" evidence="1">
    <location>
        <begin position="93"/>
        <end position="102"/>
    </location>
</feature>
<dbReference type="OrthoDB" id="1625043at2"/>
<keyword evidence="2" id="KW-0812">Transmembrane</keyword>
<dbReference type="InterPro" id="IPR018247">
    <property type="entry name" value="EF_Hand_1_Ca_BS"/>
</dbReference>
<dbReference type="InterPro" id="IPR053773">
    <property type="entry name" value="Vpar_1526-like"/>
</dbReference>
<name>A0A2S0M4P5_MEGEL</name>
<dbReference type="Proteomes" id="UP000238358">
    <property type="component" value="Chromosome"/>
</dbReference>
<evidence type="ECO:0000256" key="1">
    <source>
        <dbReference type="SAM" id="MobiDB-lite"/>
    </source>
</evidence>
<evidence type="ECO:0000313" key="4">
    <source>
        <dbReference type="Proteomes" id="UP000238358"/>
    </source>
</evidence>
<gene>
    <name evidence="3" type="ORF">C6Y28_01750</name>
</gene>
<feature type="region of interest" description="Disordered" evidence="1">
    <location>
        <begin position="391"/>
        <end position="414"/>
    </location>
</feature>
<sequence>MTNFLPYAIIAGIAIVFFVICYIMYSGGGHSESSPQTEKKGNTKTKTRYDSEPQPMRRVQHRSPATVKHARQLPKEADDEETAPLPKVPKMTLGERREHPEETAFVTTKGEAVRRNGKIVYKEAPKAQETPVRKGPNADDLDATRVLSRDEILEAMEKVDKEEAAAYKAREEEAKLARQRQAEQEKEAQEQQLARNRERREQARREAAAAKEADARREERARWAKEVAQTEEDKPPLADMAAIVSADLAAKDGGAAPVVKKKAAPAAEPAASEQEVPKDTHRKHILRDVMAETAKAAGRAAAGTTVAAAASEGAKKRAVSDATRVMEGPVVSEGMKAVASQLEQTQRMEPIHIDSAMTAKKKAVPEETMVMPPIRGHKSQEKATPVVKPAPVVKPSQTSWDSNTSGTDTRNPSLGSAPHYASIWESESTVDSPVVRQCVSHFLRQYGVVSPDLQQQTEYITSAAFDQIGCQTDAERQQALAPLIVQEALQNVQKAYAAHPDDYVGTIALQAFYDIVHCSPISTRHLVAIDALKVMPYLTQGHYQILAILLLFLYSRNSHNVDKDSFCRYIDKYVYPFLDGFPTERPYYQQLDYLHCTAFEAKETHFAEILSDSYPLLFRFRGFTEEELRKALKGQRIPDEFIVPSFNSPLVKLAMVDESMAKRFFRMTGINDRNMQDHILRLAKKRPANFSGEEALDIMEDISPVLADLADIWDSSLLRVSTLSLLGLYLAQGFVKEIIGEEFDLSRWFE</sequence>
<feature type="compositionally biased region" description="Basic and acidic residues" evidence="1">
    <location>
        <begin position="37"/>
        <end position="51"/>
    </location>
</feature>
<evidence type="ECO:0000313" key="3">
    <source>
        <dbReference type="EMBL" id="AVO26444.1"/>
    </source>
</evidence>
<dbReference type="EMBL" id="CP027569">
    <property type="protein sequence ID" value="AVO26444.1"/>
    <property type="molecule type" value="Genomic_DNA"/>
</dbReference>
<keyword evidence="2" id="KW-0472">Membrane</keyword>
<reference evidence="3 4" key="1">
    <citation type="journal article" date="2018" name="Genome Announc.">
        <title>Complete genomes of two Megasphaera elsdenii strains, NCIMB 702410 and ATCC 25940.</title>
        <authorList>
            <person name="Hatmaker E.A."/>
            <person name="O'Dell K."/>
            <person name="Riley L.A."/>
            <person name="Klingeman D.M."/>
            <person name="Guss A.M."/>
        </authorList>
    </citation>
    <scope>NUCLEOTIDE SEQUENCE [LARGE SCALE GENOMIC DNA]</scope>
    <source>
        <strain evidence="3 4">NCIMB702410</strain>
    </source>
</reference>
<feature type="compositionally biased region" description="Basic and acidic residues" evidence="1">
    <location>
        <begin position="163"/>
        <end position="225"/>
    </location>
</feature>
<organism evidence="3 4">
    <name type="scientific">Megasphaera elsdenii</name>
    <dbReference type="NCBI Taxonomy" id="907"/>
    <lineage>
        <taxon>Bacteria</taxon>
        <taxon>Bacillati</taxon>
        <taxon>Bacillota</taxon>
        <taxon>Negativicutes</taxon>
        <taxon>Veillonellales</taxon>
        <taxon>Veillonellaceae</taxon>
        <taxon>Megasphaera</taxon>
    </lineage>
</organism>
<protein>
    <submittedName>
        <fullName evidence="3">Uncharacterized protein</fullName>
    </submittedName>
</protein>
<feature type="transmembrane region" description="Helical" evidence="2">
    <location>
        <begin position="7"/>
        <end position="25"/>
    </location>
</feature>
<proteinExistence type="predicted"/>
<feature type="region of interest" description="Disordered" evidence="1">
    <location>
        <begin position="29"/>
        <end position="104"/>
    </location>
</feature>